<evidence type="ECO:0000313" key="2">
    <source>
        <dbReference type="EMBL" id="KKL76577.1"/>
    </source>
</evidence>
<comment type="caution">
    <text evidence="2">The sequence shown here is derived from an EMBL/GenBank/DDBJ whole genome shotgun (WGS) entry which is preliminary data.</text>
</comment>
<protein>
    <submittedName>
        <fullName evidence="2">Uncharacterized protein</fullName>
    </submittedName>
</protein>
<feature type="region of interest" description="Disordered" evidence="1">
    <location>
        <begin position="1"/>
        <end position="56"/>
    </location>
</feature>
<accession>A0A0F9HN49</accession>
<dbReference type="EMBL" id="LAZR01024003">
    <property type="protein sequence ID" value="KKL76577.1"/>
    <property type="molecule type" value="Genomic_DNA"/>
</dbReference>
<dbReference type="AlphaFoldDB" id="A0A0F9HN49"/>
<feature type="compositionally biased region" description="Basic and acidic residues" evidence="1">
    <location>
        <begin position="9"/>
        <end position="38"/>
    </location>
</feature>
<organism evidence="2">
    <name type="scientific">marine sediment metagenome</name>
    <dbReference type="NCBI Taxonomy" id="412755"/>
    <lineage>
        <taxon>unclassified sequences</taxon>
        <taxon>metagenomes</taxon>
        <taxon>ecological metagenomes</taxon>
    </lineage>
</organism>
<gene>
    <name evidence="2" type="ORF">LCGC14_2043530</name>
</gene>
<reference evidence="2" key="1">
    <citation type="journal article" date="2015" name="Nature">
        <title>Complex archaea that bridge the gap between prokaryotes and eukaryotes.</title>
        <authorList>
            <person name="Spang A."/>
            <person name="Saw J.H."/>
            <person name="Jorgensen S.L."/>
            <person name="Zaremba-Niedzwiedzka K."/>
            <person name="Martijn J."/>
            <person name="Lind A.E."/>
            <person name="van Eijk R."/>
            <person name="Schleper C."/>
            <person name="Guy L."/>
            <person name="Ettema T.J."/>
        </authorList>
    </citation>
    <scope>NUCLEOTIDE SEQUENCE</scope>
</reference>
<name>A0A0F9HN49_9ZZZZ</name>
<proteinExistence type="predicted"/>
<sequence>MTIFNDKTGSPDEEKEMQQLKDGVAKAKTRLQEGREMPIADEVDEKIKAKRKDKKR</sequence>
<evidence type="ECO:0000256" key="1">
    <source>
        <dbReference type="SAM" id="MobiDB-lite"/>
    </source>
</evidence>